<name>Q47QG2_THEFY</name>
<dbReference type="eggNOG" id="COG3064">
    <property type="taxonomic scope" value="Bacteria"/>
</dbReference>
<dbReference type="KEGG" id="tfu:Tfu_1269"/>
<dbReference type="HOGENOM" id="CLU_764903_0_0_11"/>
<feature type="transmembrane region" description="Helical" evidence="1">
    <location>
        <begin position="115"/>
        <end position="134"/>
    </location>
</feature>
<evidence type="ECO:0000313" key="2">
    <source>
        <dbReference type="EMBL" id="AAZ55307.1"/>
    </source>
</evidence>
<feature type="transmembrane region" description="Helical" evidence="1">
    <location>
        <begin position="93"/>
        <end position="110"/>
    </location>
</feature>
<feature type="transmembrane region" description="Helical" evidence="1">
    <location>
        <begin position="140"/>
        <end position="162"/>
    </location>
</feature>
<keyword evidence="1" id="KW-0812">Transmembrane</keyword>
<dbReference type="EMBL" id="CP000088">
    <property type="protein sequence ID" value="AAZ55307.1"/>
    <property type="molecule type" value="Genomic_DNA"/>
</dbReference>
<sequence length="362" mass="39522">MPVAMSSHDKHEDEGVAQLLPIFDPELPAEVRERLARRTGSLLPAEKKPSRTRGEEVRPRSAGGRAVSAVFLVALTAGATAAVAWAVSTFMDFFAVIATLLMLAGIVAAFRVRGWLGGIAAFFLFGGLITFGDWLGHDGIVILASVVTALLGILVTIGVLVADDSPRTHHDRYFIPDDFDEYGQTLLLHVQRTRRLIEESAAALGEAFDGQQASMIVQDQEWQLARLLYQQQKLSAELAEREENAVSATVRASLRPQREAIRAVHEAIERRVAAIVDYGEKVRLAVQRQREWEQIEEARSRDSAYGELLAEATAAQLGVDHLATAADLEAIREARDASIRDALAAGQWLAQAADVLSSPEQD</sequence>
<organism evidence="2">
    <name type="scientific">Thermobifida fusca (strain YX)</name>
    <dbReference type="NCBI Taxonomy" id="269800"/>
    <lineage>
        <taxon>Bacteria</taxon>
        <taxon>Bacillati</taxon>
        <taxon>Actinomycetota</taxon>
        <taxon>Actinomycetes</taxon>
        <taxon>Streptosporangiales</taxon>
        <taxon>Nocardiopsidaceae</taxon>
        <taxon>Thermobifida</taxon>
    </lineage>
</organism>
<keyword evidence="1" id="KW-1133">Transmembrane helix</keyword>
<proteinExistence type="predicted"/>
<dbReference type="STRING" id="269800.Tfu_1269"/>
<keyword evidence="1" id="KW-0472">Membrane</keyword>
<accession>Q47QG2</accession>
<dbReference type="OrthoDB" id="3427888at2"/>
<reference evidence="2" key="1">
    <citation type="submission" date="2005-07" db="EMBL/GenBank/DDBJ databases">
        <title>Complete sequence of Thermobifida fusca YX.</title>
        <authorList>
            <consortium name="US DOE Joint Genome Institute"/>
            <person name="Copeland A."/>
            <person name="Lucas S."/>
            <person name="Lapidus A."/>
            <person name="Barry K."/>
            <person name="Detter J.C."/>
            <person name="Glavina T."/>
            <person name="Hammon N."/>
            <person name="Israni S."/>
            <person name="Pitluck S."/>
            <person name="Di Bartolo G."/>
            <person name="Chain P."/>
            <person name="Schmutz J."/>
            <person name="Larimer F."/>
            <person name="Land M."/>
            <person name="Lykidis A."/>
            <person name="Richardson P."/>
        </authorList>
    </citation>
    <scope>NUCLEOTIDE SEQUENCE</scope>
    <source>
        <strain evidence="2">YX</strain>
    </source>
</reference>
<feature type="transmembrane region" description="Helical" evidence="1">
    <location>
        <begin position="66"/>
        <end position="87"/>
    </location>
</feature>
<evidence type="ECO:0000256" key="1">
    <source>
        <dbReference type="SAM" id="Phobius"/>
    </source>
</evidence>
<protein>
    <submittedName>
        <fullName evidence="2">Uncharacterized protein</fullName>
    </submittedName>
</protein>
<gene>
    <name evidence="2" type="ordered locus">Tfu_1269</name>
</gene>
<dbReference type="RefSeq" id="WP_011291710.1">
    <property type="nucleotide sequence ID" value="NC_007333.1"/>
</dbReference>
<dbReference type="AlphaFoldDB" id="Q47QG2"/>